<dbReference type="InterPro" id="IPR002880">
    <property type="entry name" value="Pyrv_Fd/Flavodoxin_OxRdtase_N"/>
</dbReference>
<evidence type="ECO:0000256" key="1">
    <source>
        <dbReference type="ARBA" id="ARBA00023002"/>
    </source>
</evidence>
<proteinExistence type="predicted"/>
<dbReference type="InterPro" id="IPR029061">
    <property type="entry name" value="THDP-binding"/>
</dbReference>
<accession>A0A7V8NS97</accession>
<dbReference type="SUPFAM" id="SSF52518">
    <property type="entry name" value="Thiamin diphosphate-binding fold (THDP-binding)"/>
    <property type="match status" value="2"/>
</dbReference>
<evidence type="ECO:0000313" key="3">
    <source>
        <dbReference type="EMBL" id="MBA0086540.1"/>
    </source>
</evidence>
<dbReference type="Pfam" id="PF01855">
    <property type="entry name" value="POR_N"/>
    <property type="match status" value="1"/>
</dbReference>
<evidence type="ECO:0000259" key="2">
    <source>
        <dbReference type="Pfam" id="PF01855"/>
    </source>
</evidence>
<protein>
    <recommendedName>
        <fullName evidence="2">Pyruvate flavodoxin/ferredoxin oxidoreductase pyrimidine binding domain-containing protein</fullName>
    </recommendedName>
</protein>
<comment type="caution">
    <text evidence="3">The sequence shown here is derived from an EMBL/GenBank/DDBJ whole genome shotgun (WGS) entry which is preliminary data.</text>
</comment>
<keyword evidence="4" id="KW-1185">Reference proteome</keyword>
<dbReference type="PANTHER" id="PTHR32154:SF0">
    <property type="entry name" value="PYRUVATE-FLAVODOXIN OXIDOREDUCTASE-RELATED"/>
    <property type="match status" value="1"/>
</dbReference>
<dbReference type="SUPFAM" id="SSF53323">
    <property type="entry name" value="Pyruvate-ferredoxin oxidoreductase, PFOR, domain III"/>
    <property type="match status" value="1"/>
</dbReference>
<sequence length="322" mass="34277">MTKQMVIMDGNEAAASVAYRLSEIIAIYPITPASPMGESADDWSHQNKRNIWGTVPHVVELQSEVGAAGALHGAVQTGALGTNFTASQGLLLMIPNMYKIASELTPAANLIGGRYGLSSKEFTPAMAKAVFDELGRERPRNHFTIGIYDDVSFTSLAFPESFSTENPETTRAIFFGLGSDGTVGASKNSIKIIGEETSCHAQGYFGAGCGEAPYISLLTRLFGDRVVITNATGCSSIFGGNLPTTPYTVNEAGRGAAWCNSLFEDNAEFGLGMRLALDKQAEYARELVGCLASEIGQPLTQEILNADQSTENGIAAQRERVA</sequence>
<evidence type="ECO:0000313" key="4">
    <source>
        <dbReference type="Proteomes" id="UP000567293"/>
    </source>
</evidence>
<feature type="non-terminal residue" evidence="3">
    <location>
        <position position="322"/>
    </location>
</feature>
<name>A0A7V8NS97_9BACT</name>
<dbReference type="EMBL" id="JACDQQ010001563">
    <property type="protein sequence ID" value="MBA0086540.1"/>
    <property type="molecule type" value="Genomic_DNA"/>
</dbReference>
<organism evidence="3 4">
    <name type="scientific">Candidatus Acidiferrum panamense</name>
    <dbReference type="NCBI Taxonomy" id="2741543"/>
    <lineage>
        <taxon>Bacteria</taxon>
        <taxon>Pseudomonadati</taxon>
        <taxon>Acidobacteriota</taxon>
        <taxon>Terriglobia</taxon>
        <taxon>Candidatus Acidiferrales</taxon>
        <taxon>Candidatus Acidiferrum</taxon>
    </lineage>
</organism>
<dbReference type="CDD" id="cd07034">
    <property type="entry name" value="TPP_PYR_PFOR_IOR-alpha_like"/>
    <property type="match status" value="1"/>
</dbReference>
<dbReference type="InterPro" id="IPR009014">
    <property type="entry name" value="Transketo_C/PFOR_II"/>
</dbReference>
<dbReference type="Gene3D" id="3.40.50.970">
    <property type="match status" value="2"/>
</dbReference>
<dbReference type="AlphaFoldDB" id="A0A7V8NS97"/>
<gene>
    <name evidence="3" type="ORF">HRJ53_16290</name>
</gene>
<dbReference type="GO" id="GO:0006979">
    <property type="term" value="P:response to oxidative stress"/>
    <property type="evidence" value="ECO:0007669"/>
    <property type="project" value="TreeGrafter"/>
</dbReference>
<feature type="domain" description="Pyruvate flavodoxin/ferredoxin oxidoreductase pyrimidine binding" evidence="2">
    <location>
        <begin position="17"/>
        <end position="114"/>
    </location>
</feature>
<reference evidence="3" key="1">
    <citation type="submission" date="2020-06" db="EMBL/GenBank/DDBJ databases">
        <title>Legume-microbial interactions unlock mineral nutrients during tropical forest succession.</title>
        <authorList>
            <person name="Epihov D.Z."/>
        </authorList>
    </citation>
    <scope>NUCLEOTIDE SEQUENCE [LARGE SCALE GENOMIC DNA]</scope>
    <source>
        <strain evidence="3">Pan2503</strain>
    </source>
</reference>
<dbReference type="PANTHER" id="PTHR32154">
    <property type="entry name" value="PYRUVATE-FLAVODOXIN OXIDOREDUCTASE-RELATED"/>
    <property type="match status" value="1"/>
</dbReference>
<keyword evidence="1" id="KW-0560">Oxidoreductase</keyword>
<dbReference type="SUPFAM" id="SSF52922">
    <property type="entry name" value="TK C-terminal domain-like"/>
    <property type="match status" value="1"/>
</dbReference>
<dbReference type="Proteomes" id="UP000567293">
    <property type="component" value="Unassembled WGS sequence"/>
</dbReference>
<dbReference type="GO" id="GO:0016491">
    <property type="term" value="F:oxidoreductase activity"/>
    <property type="evidence" value="ECO:0007669"/>
    <property type="project" value="UniProtKB-KW"/>
</dbReference>
<dbReference type="InterPro" id="IPR002869">
    <property type="entry name" value="Pyrv_flavodox_OxRed_cen"/>
</dbReference>
<dbReference type="InterPro" id="IPR050722">
    <property type="entry name" value="Pyruvate:ferred/Flavod_OxRd"/>
</dbReference>